<sequence>MDYIKYHPLLGGDTEDIDKVPMFASPQKDSVSATSTLYLEEFVPHRYRLHAKRPTSMKEYLGYRVHCPHCGAGMDSIAPHVDQYTLAIYACKKCN</sequence>
<gene>
    <name evidence="1" type="ORF">VLL09_02445</name>
</gene>
<name>A0AB38ZB11_9CHLR</name>
<protein>
    <submittedName>
        <fullName evidence="1">Uncharacterized protein</fullName>
    </submittedName>
</protein>
<reference evidence="1" key="1">
    <citation type="submission" date="2023-12" db="EMBL/GenBank/DDBJ databases">
        <title>Isolation of organohalide respiring bacteria Dehalococcoides mccartyi strain GPTCE1 in groundwater collected near a chemical plant in Suzhou, China.</title>
        <authorList>
            <person name="Liu G."/>
        </authorList>
    </citation>
    <scope>NUCLEOTIDE SEQUENCE</scope>
    <source>
        <strain evidence="1">GPTCE1</strain>
    </source>
</reference>
<dbReference type="EMBL" id="CP141531">
    <property type="protein sequence ID" value="WRO07764.1"/>
    <property type="molecule type" value="Genomic_DNA"/>
</dbReference>
<dbReference type="AlphaFoldDB" id="A0AB38ZB11"/>
<accession>A0AB38ZB11</accession>
<proteinExistence type="predicted"/>
<dbReference type="RefSeq" id="WP_324665285.1">
    <property type="nucleotide sequence ID" value="NZ_CP141531.1"/>
</dbReference>
<organism evidence="1 2">
    <name type="scientific">Dehalococcoides mccartyi</name>
    <dbReference type="NCBI Taxonomy" id="61435"/>
    <lineage>
        <taxon>Bacteria</taxon>
        <taxon>Bacillati</taxon>
        <taxon>Chloroflexota</taxon>
        <taxon>Dehalococcoidia</taxon>
        <taxon>Dehalococcoidales</taxon>
        <taxon>Dehalococcoidaceae</taxon>
        <taxon>Dehalococcoides</taxon>
    </lineage>
</organism>
<evidence type="ECO:0000313" key="1">
    <source>
        <dbReference type="EMBL" id="WRO07764.1"/>
    </source>
</evidence>
<dbReference type="Proteomes" id="UP001327986">
    <property type="component" value="Chromosome"/>
</dbReference>
<evidence type="ECO:0000313" key="2">
    <source>
        <dbReference type="Proteomes" id="UP001327986"/>
    </source>
</evidence>